<dbReference type="AlphaFoldDB" id="A0A6I3L3Q7"/>
<evidence type="ECO:0000313" key="5">
    <source>
        <dbReference type="EMBL" id="MTE16467.1"/>
    </source>
</evidence>
<evidence type="ECO:0000256" key="1">
    <source>
        <dbReference type="ARBA" id="ARBA00004370"/>
    </source>
</evidence>
<name>A0A6I3L3Q7_9NOCA</name>
<keyword evidence="6" id="KW-1185">Reference proteome</keyword>
<dbReference type="RefSeq" id="WP_154790912.1">
    <property type="nucleotide sequence ID" value="NZ_WMBB01000015.1"/>
</dbReference>
<sequence>MANRKRPVNRVTPRRPAAQRGTASRTTAADVQATGTERKTTVNARSTSERAGRTASGTTPPRGPGLSKDPASQQYSKQSGWGTFWRNWGVAVLCGVLSALLLAFAIAGAVNHWVSKPNSDSGNLAYVDNKATDEVKAAADHALTTLYGYKAAEIDKWKAAVNSVLTDKMQKDFAKYVDTTVDTIKQTQTDTDVKTDPIGVTLLTGDRAELLVNLNISSVKDGKPEPLASGPIVLRMQKVDGHWLAAEITDK</sequence>
<dbReference type="PANTHER" id="PTHR37042">
    <property type="entry name" value="OUTER MEMBRANE PROTEIN RV1973"/>
    <property type="match status" value="1"/>
</dbReference>
<dbReference type="Proteomes" id="UP000432464">
    <property type="component" value="Unassembled WGS sequence"/>
</dbReference>
<accession>A0A6I3L3Q7</accession>
<evidence type="ECO:0008006" key="7">
    <source>
        <dbReference type="Google" id="ProtNLM"/>
    </source>
</evidence>
<feature type="transmembrane region" description="Helical" evidence="4">
    <location>
        <begin position="88"/>
        <end position="114"/>
    </location>
</feature>
<comment type="subcellular location">
    <subcellularLocation>
        <location evidence="1">Membrane</location>
    </subcellularLocation>
</comment>
<dbReference type="EMBL" id="WMBB01000015">
    <property type="protein sequence ID" value="MTE16467.1"/>
    <property type="molecule type" value="Genomic_DNA"/>
</dbReference>
<keyword evidence="2 4" id="KW-0472">Membrane</keyword>
<evidence type="ECO:0000256" key="4">
    <source>
        <dbReference type="SAM" id="Phobius"/>
    </source>
</evidence>
<keyword evidence="4" id="KW-1133">Transmembrane helix</keyword>
<gene>
    <name evidence="5" type="ORF">GLP40_27340</name>
</gene>
<comment type="caution">
    <text evidence="5">The sequence shown here is derived from an EMBL/GenBank/DDBJ whole genome shotgun (WGS) entry which is preliminary data.</text>
</comment>
<reference evidence="5 6" key="1">
    <citation type="submission" date="2019-11" db="EMBL/GenBank/DDBJ databases">
        <title>Nocardia sp. nov. CT2-14 isolated from soil.</title>
        <authorList>
            <person name="Kanchanasin P."/>
            <person name="Tanasupawat S."/>
            <person name="Yuki M."/>
            <person name="Kudo T."/>
        </authorList>
    </citation>
    <scope>NUCLEOTIDE SEQUENCE [LARGE SCALE GENOMIC DNA]</scope>
    <source>
        <strain evidence="5 6">CT2-14</strain>
    </source>
</reference>
<dbReference type="PANTHER" id="PTHR37042:SF4">
    <property type="entry name" value="OUTER MEMBRANE PROTEIN RV1973"/>
    <property type="match status" value="1"/>
</dbReference>
<dbReference type="GO" id="GO:0016020">
    <property type="term" value="C:membrane"/>
    <property type="evidence" value="ECO:0007669"/>
    <property type="project" value="UniProtKB-SubCell"/>
</dbReference>
<evidence type="ECO:0000256" key="3">
    <source>
        <dbReference type="SAM" id="MobiDB-lite"/>
    </source>
</evidence>
<proteinExistence type="predicted"/>
<organism evidence="5 6">
    <name type="scientific">Nocardia aurantiaca</name>
    <dbReference type="NCBI Taxonomy" id="2675850"/>
    <lineage>
        <taxon>Bacteria</taxon>
        <taxon>Bacillati</taxon>
        <taxon>Actinomycetota</taxon>
        <taxon>Actinomycetes</taxon>
        <taxon>Mycobacteriales</taxon>
        <taxon>Nocardiaceae</taxon>
        <taxon>Nocardia</taxon>
    </lineage>
</organism>
<evidence type="ECO:0000313" key="6">
    <source>
        <dbReference type="Proteomes" id="UP000432464"/>
    </source>
</evidence>
<feature type="region of interest" description="Disordered" evidence="3">
    <location>
        <begin position="1"/>
        <end position="74"/>
    </location>
</feature>
<keyword evidence="4" id="KW-0812">Transmembrane</keyword>
<feature type="compositionally biased region" description="Polar residues" evidence="3">
    <location>
        <begin position="21"/>
        <end position="46"/>
    </location>
</feature>
<protein>
    <recommendedName>
        <fullName evidence="7">Mce-associated membrane protein</fullName>
    </recommendedName>
</protein>
<evidence type="ECO:0000256" key="2">
    <source>
        <dbReference type="ARBA" id="ARBA00023136"/>
    </source>
</evidence>